<reference evidence="12 13" key="1">
    <citation type="submission" date="2022-05" db="EMBL/GenBank/DDBJ databases">
        <authorList>
            <person name="Park J.-S."/>
        </authorList>
    </citation>
    <scope>NUCLEOTIDE SEQUENCE [LARGE SCALE GENOMIC DNA]</scope>
    <source>
        <strain evidence="12 13">2012CJ34-2</strain>
    </source>
</reference>
<dbReference type="PANTHER" id="PTHR33866:SF2">
    <property type="entry name" value="S-ADENOSYLMETHIONINE DECARBOXYLASE PROENZYME"/>
    <property type="match status" value="1"/>
</dbReference>
<evidence type="ECO:0000256" key="11">
    <source>
        <dbReference type="SAM" id="MobiDB-lite"/>
    </source>
</evidence>
<evidence type="ECO:0000256" key="5">
    <source>
        <dbReference type="ARBA" id="ARBA00023115"/>
    </source>
</evidence>
<dbReference type="NCBIfam" id="TIGR03330">
    <property type="entry name" value="SAM_DCase_Bsu"/>
    <property type="match status" value="1"/>
</dbReference>
<comment type="pathway">
    <text evidence="10">Amine and polyamine biosynthesis; S-adenosylmethioninamine biosynthesis; S-adenosylmethioninamine from S-adenosyl-L-methionine: step 1/1.</text>
</comment>
<comment type="caution">
    <text evidence="12">The sequence shown here is derived from an EMBL/GenBank/DDBJ whole genome shotgun (WGS) entry which is preliminary data.</text>
</comment>
<keyword evidence="3 10" id="KW-0068">Autocatalytic cleavage</keyword>
<evidence type="ECO:0000256" key="3">
    <source>
        <dbReference type="ARBA" id="ARBA00022813"/>
    </source>
</evidence>
<keyword evidence="8 10" id="KW-0704">Schiff base</keyword>
<evidence type="ECO:0000256" key="10">
    <source>
        <dbReference type="HAMAP-Rule" id="MF_00464"/>
    </source>
</evidence>
<dbReference type="InterPro" id="IPR042284">
    <property type="entry name" value="AdoMetDC_N"/>
</dbReference>
<comment type="function">
    <text evidence="10">Catalyzes the decarboxylation of S-adenosylmethionine to S-adenosylmethioninamine (dcAdoMet), the propylamine donor required for the synthesis of the polyamines spermine and spermidine from the diamine putrescine.</text>
</comment>
<keyword evidence="7 10" id="KW-0456">Lyase</keyword>
<feature type="site" description="Cleavage (non-hydrolytic); by autolysis" evidence="10">
    <location>
        <begin position="102"/>
        <end position="103"/>
    </location>
</feature>
<keyword evidence="9 10" id="KW-0670">Pyruvate</keyword>
<evidence type="ECO:0000313" key="12">
    <source>
        <dbReference type="EMBL" id="MCL6268996.1"/>
    </source>
</evidence>
<dbReference type="Pfam" id="PF02675">
    <property type="entry name" value="AdoMet_dc"/>
    <property type="match status" value="1"/>
</dbReference>
<dbReference type="SUPFAM" id="SSF56276">
    <property type="entry name" value="S-adenosylmethionine decarboxylase"/>
    <property type="match status" value="1"/>
</dbReference>
<comment type="PTM">
    <text evidence="10">Is synthesized initially as an inactive proenzyme. Formation of the active enzyme involves a self-maturation process in which the active site pyruvoyl group is generated from an internal serine residue via an autocatalytic post-translational modification. Two non-identical subunits are generated from the proenzyme in this reaction, and the pyruvate is formed at the N-terminus of the alpha chain, which is derived from the carboxyl end of the proenzyme. The post-translation cleavage follows an unusual pathway, termed non-hydrolytic serinolysis, in which the side chain hydroxyl group of the serine supplies its oxygen atom to form the C-terminus of the beta chain, while the remainder of the serine residue undergoes an oxidative deamination to produce ammonia and the pyruvoyl group blocking the N-terminus of the alpha chain.</text>
</comment>
<dbReference type="PANTHER" id="PTHR33866">
    <property type="entry name" value="S-ADENOSYLMETHIONINE DECARBOXYLASE PROENZYME"/>
    <property type="match status" value="1"/>
</dbReference>
<feature type="region of interest" description="Disordered" evidence="11">
    <location>
        <begin position="8"/>
        <end position="31"/>
    </location>
</feature>
<dbReference type="EC" id="4.1.1.50" evidence="10"/>
<dbReference type="Gene3D" id="3.30.360.110">
    <property type="entry name" value="S-adenosylmethionine decarboxylase domain"/>
    <property type="match status" value="1"/>
</dbReference>
<dbReference type="InterPro" id="IPR016067">
    <property type="entry name" value="S-AdoMet_deCO2ase_core"/>
</dbReference>
<organism evidence="12 13">
    <name type="scientific">Parendozoicomonas callyspongiae</name>
    <dbReference type="NCBI Taxonomy" id="2942213"/>
    <lineage>
        <taxon>Bacteria</taxon>
        <taxon>Pseudomonadati</taxon>
        <taxon>Pseudomonadota</taxon>
        <taxon>Gammaproteobacteria</taxon>
        <taxon>Oceanospirillales</taxon>
        <taxon>Endozoicomonadaceae</taxon>
        <taxon>Parendozoicomonas</taxon>
    </lineage>
</organism>
<keyword evidence="6 10" id="KW-0865">Zymogen</keyword>
<evidence type="ECO:0000256" key="7">
    <source>
        <dbReference type="ARBA" id="ARBA00023239"/>
    </source>
</evidence>
<dbReference type="Proteomes" id="UP001203338">
    <property type="component" value="Unassembled WGS sequence"/>
</dbReference>
<evidence type="ECO:0000256" key="4">
    <source>
        <dbReference type="ARBA" id="ARBA00023066"/>
    </source>
</evidence>
<sequence length="158" mass="17448">MVELALKAAPEHEVTGDHVPTATHHSPSHGEAPDHFVIRDGVVFAGTHLTIDLWGAKHLDEMPFMEEVLKRAISEAQATLLHIHLHHFTPNGGISGVAVLAESHISVHTWPERDFAAFDVFMCGSAEPAKVIHILDRAFSPQQIEVNKQLRGVVRDRI</sequence>
<feature type="chain" id="PRO_5044905834" description="S-adenosylmethionine decarboxylase beta chain" evidence="10">
    <location>
        <begin position="1"/>
        <end position="102"/>
    </location>
</feature>
<evidence type="ECO:0000256" key="9">
    <source>
        <dbReference type="ARBA" id="ARBA00023317"/>
    </source>
</evidence>
<keyword evidence="2 10" id="KW-0210">Decarboxylase</keyword>
<keyword evidence="13" id="KW-1185">Reference proteome</keyword>
<keyword evidence="4 10" id="KW-0745">Spermidine biosynthesis</keyword>
<comment type="subunit">
    <text evidence="10">Heterotetramer of two alpha and two beta chains arranged as a dimer of alpha/beta heterodimers.</text>
</comment>
<dbReference type="GO" id="GO:0004014">
    <property type="term" value="F:adenosylmethionine decarboxylase activity"/>
    <property type="evidence" value="ECO:0007669"/>
    <property type="project" value="UniProtKB-EC"/>
</dbReference>
<feature type="chain" id="PRO_5044905833" description="S-adenosylmethionine decarboxylase alpha chain" evidence="10">
    <location>
        <begin position="103"/>
        <end position="158"/>
    </location>
</feature>
<evidence type="ECO:0000256" key="2">
    <source>
        <dbReference type="ARBA" id="ARBA00022793"/>
    </source>
</evidence>
<dbReference type="RefSeq" id="WP_249697825.1">
    <property type="nucleotide sequence ID" value="NZ_JAMFLX010000003.1"/>
</dbReference>
<comment type="catalytic activity">
    <reaction evidence="10">
        <text>S-adenosyl-L-methionine + H(+) = S-adenosyl 3-(methylsulfanyl)propylamine + CO2</text>
        <dbReference type="Rhea" id="RHEA:15981"/>
        <dbReference type="ChEBI" id="CHEBI:15378"/>
        <dbReference type="ChEBI" id="CHEBI:16526"/>
        <dbReference type="ChEBI" id="CHEBI:57443"/>
        <dbReference type="ChEBI" id="CHEBI:59789"/>
        <dbReference type="EC" id="4.1.1.50"/>
    </reaction>
</comment>
<evidence type="ECO:0000313" key="13">
    <source>
        <dbReference type="Proteomes" id="UP001203338"/>
    </source>
</evidence>
<name>A0ABT0PCQ2_9GAMM</name>
<evidence type="ECO:0000256" key="6">
    <source>
        <dbReference type="ARBA" id="ARBA00023145"/>
    </source>
</evidence>
<evidence type="ECO:0000256" key="1">
    <source>
        <dbReference type="ARBA" id="ARBA00022691"/>
    </source>
</evidence>
<protein>
    <recommendedName>
        <fullName evidence="10">S-adenosylmethionine decarboxylase proenzyme</fullName>
        <shortName evidence="10">AdoMetDC</shortName>
        <shortName evidence="10">SAMDC</shortName>
        <ecNumber evidence="10">4.1.1.50</ecNumber>
    </recommendedName>
    <component>
        <recommendedName>
            <fullName evidence="10">S-adenosylmethionine decarboxylase beta chain</fullName>
        </recommendedName>
    </component>
    <component>
        <recommendedName>
            <fullName evidence="10">S-adenosylmethionine decarboxylase alpha chain</fullName>
        </recommendedName>
    </component>
</protein>
<keyword evidence="5 10" id="KW-0620">Polyamine biosynthesis</keyword>
<dbReference type="EMBL" id="JAMFLX010000003">
    <property type="protein sequence ID" value="MCL6268996.1"/>
    <property type="molecule type" value="Genomic_DNA"/>
</dbReference>
<feature type="active site" description="Schiff-base intermediate with substrate; via pyruvic acid" evidence="10">
    <location>
        <position position="103"/>
    </location>
</feature>
<dbReference type="InterPro" id="IPR042286">
    <property type="entry name" value="AdoMetDC_C"/>
</dbReference>
<feature type="active site" description="Proton donor; for catalytic activity" evidence="10">
    <location>
        <position position="123"/>
    </location>
</feature>
<dbReference type="InterPro" id="IPR003826">
    <property type="entry name" value="AdoMetDC_fam_prok"/>
</dbReference>
<comment type="cofactor">
    <cofactor evidence="10">
        <name>pyruvate</name>
        <dbReference type="ChEBI" id="CHEBI:15361"/>
    </cofactor>
    <text evidence="10">Binds 1 pyruvoyl group covalently per subunit.</text>
</comment>
<comment type="similarity">
    <text evidence="10">Belongs to the prokaryotic AdoMetDC family. Type 1 subfamily.</text>
</comment>
<dbReference type="HAMAP" id="MF_00464">
    <property type="entry name" value="AdoMetDC_1"/>
    <property type="match status" value="1"/>
</dbReference>
<feature type="active site" description="Proton acceptor; for processing activity" evidence="10">
    <location>
        <position position="108"/>
    </location>
</feature>
<feature type="modified residue" description="Pyruvic acid (Ser); by autocatalysis" evidence="10">
    <location>
        <position position="103"/>
    </location>
</feature>
<evidence type="ECO:0000256" key="8">
    <source>
        <dbReference type="ARBA" id="ARBA00023270"/>
    </source>
</evidence>
<keyword evidence="1 10" id="KW-0949">S-adenosyl-L-methionine</keyword>
<accession>A0ABT0PCQ2</accession>
<dbReference type="InterPro" id="IPR017716">
    <property type="entry name" value="S-AdoMet_deCOase_pro-enz"/>
</dbReference>
<dbReference type="Gene3D" id="3.30.160.750">
    <property type="match status" value="1"/>
</dbReference>
<proteinExistence type="inferred from homology"/>
<gene>
    <name evidence="12" type="primary">speD</name>
    <name evidence="10" type="synonym">speH</name>
    <name evidence="12" type="ORF">M3P05_03445</name>
</gene>